<keyword evidence="1" id="KW-0805">Transcription regulation</keyword>
<proteinExistence type="predicted"/>
<evidence type="ECO:0000313" key="6">
    <source>
        <dbReference type="Proteomes" id="UP000730862"/>
    </source>
</evidence>
<dbReference type="PANTHER" id="PTHR42756:SF1">
    <property type="entry name" value="TRANSCRIPTIONAL REPRESSOR OF EMRAB OPERON"/>
    <property type="match status" value="1"/>
</dbReference>
<comment type="caution">
    <text evidence="5">The sequence shown here is derived from an EMBL/GenBank/DDBJ whole genome shotgun (WGS) entry which is preliminary data.</text>
</comment>
<accession>A0A943LCR0</accession>
<dbReference type="SMART" id="SM00419">
    <property type="entry name" value="HTH_CRP"/>
    <property type="match status" value="1"/>
</dbReference>
<dbReference type="InterPro" id="IPR012318">
    <property type="entry name" value="HTH_CRP"/>
</dbReference>
<dbReference type="InterPro" id="IPR036388">
    <property type="entry name" value="WH-like_DNA-bd_sf"/>
</dbReference>
<dbReference type="PROSITE" id="PS50995">
    <property type="entry name" value="HTH_MARR_2"/>
    <property type="match status" value="1"/>
</dbReference>
<dbReference type="SMART" id="SM00347">
    <property type="entry name" value="HTH_MARR"/>
    <property type="match status" value="1"/>
</dbReference>
<evidence type="ECO:0000256" key="1">
    <source>
        <dbReference type="ARBA" id="ARBA00023015"/>
    </source>
</evidence>
<organism evidence="5 6">
    <name type="scientific">Finegoldia magna</name>
    <name type="common">Peptostreptococcus magnus</name>
    <dbReference type="NCBI Taxonomy" id="1260"/>
    <lineage>
        <taxon>Bacteria</taxon>
        <taxon>Bacillati</taxon>
        <taxon>Bacillota</taxon>
        <taxon>Tissierellia</taxon>
        <taxon>Tissierellales</taxon>
        <taxon>Peptoniphilaceae</taxon>
        <taxon>Finegoldia</taxon>
    </lineage>
</organism>
<evidence type="ECO:0000256" key="2">
    <source>
        <dbReference type="ARBA" id="ARBA00023125"/>
    </source>
</evidence>
<dbReference type="Proteomes" id="UP000730862">
    <property type="component" value="Unassembled WGS sequence"/>
</dbReference>
<dbReference type="CDD" id="cd00090">
    <property type="entry name" value="HTH_ARSR"/>
    <property type="match status" value="1"/>
</dbReference>
<dbReference type="InterPro" id="IPR000835">
    <property type="entry name" value="HTH_MarR-typ"/>
</dbReference>
<name>A0A943LCR0_FINMA</name>
<keyword evidence="2" id="KW-0238">DNA-binding</keyword>
<dbReference type="PANTHER" id="PTHR42756">
    <property type="entry name" value="TRANSCRIPTIONAL REGULATOR, MARR"/>
    <property type="match status" value="1"/>
</dbReference>
<dbReference type="InterPro" id="IPR036390">
    <property type="entry name" value="WH_DNA-bd_sf"/>
</dbReference>
<feature type="domain" description="HTH marR-type" evidence="4">
    <location>
        <begin position="1"/>
        <end position="135"/>
    </location>
</feature>
<evidence type="ECO:0000256" key="3">
    <source>
        <dbReference type="ARBA" id="ARBA00023163"/>
    </source>
</evidence>
<evidence type="ECO:0000259" key="4">
    <source>
        <dbReference type="PROSITE" id="PS50995"/>
    </source>
</evidence>
<dbReference type="Pfam" id="PF01047">
    <property type="entry name" value="MarR"/>
    <property type="match status" value="1"/>
</dbReference>
<dbReference type="GO" id="GO:0003677">
    <property type="term" value="F:DNA binding"/>
    <property type="evidence" value="ECO:0007669"/>
    <property type="project" value="UniProtKB-KW"/>
</dbReference>
<dbReference type="InterPro" id="IPR001845">
    <property type="entry name" value="HTH_ArsR_DNA-bd_dom"/>
</dbReference>
<protein>
    <submittedName>
        <fullName evidence="5">MarR family transcriptional regulator</fullName>
    </submittedName>
</protein>
<dbReference type="SMART" id="SM00418">
    <property type="entry name" value="HTH_ARSR"/>
    <property type="match status" value="1"/>
</dbReference>
<dbReference type="SUPFAM" id="SSF46785">
    <property type="entry name" value="Winged helix' DNA-binding domain"/>
    <property type="match status" value="1"/>
</dbReference>
<dbReference type="Gene3D" id="1.10.10.10">
    <property type="entry name" value="Winged helix-like DNA-binding domain superfamily/Winged helix DNA-binding domain"/>
    <property type="match status" value="1"/>
</dbReference>
<dbReference type="RefSeq" id="WP_278735982.1">
    <property type="nucleotide sequence ID" value="NZ_JAHAIK010000015.1"/>
</dbReference>
<evidence type="ECO:0000313" key="5">
    <source>
        <dbReference type="EMBL" id="MBS5965220.1"/>
    </source>
</evidence>
<sequence>MELKQFSNALHKLRCVEQNLTKEFENSTGFSLTRYEILIYLDEKQQSLQTEIAEHIGIDPAAITRQLKILEKEGFVTRDRNAENAREIIVTLTDYAKSELKICKQKHKDNPCNVAVSISKREIEELMQILESIEEKLQ</sequence>
<dbReference type="InterPro" id="IPR011991">
    <property type="entry name" value="ArsR-like_HTH"/>
</dbReference>
<dbReference type="AlphaFoldDB" id="A0A943LCR0"/>
<dbReference type="PRINTS" id="PR00598">
    <property type="entry name" value="HTHMARR"/>
</dbReference>
<dbReference type="EMBL" id="JAHAIK010000015">
    <property type="protein sequence ID" value="MBS5965220.1"/>
    <property type="molecule type" value="Genomic_DNA"/>
</dbReference>
<gene>
    <name evidence="5" type="ORF">KIA07_06115</name>
</gene>
<dbReference type="GO" id="GO:0003700">
    <property type="term" value="F:DNA-binding transcription factor activity"/>
    <property type="evidence" value="ECO:0007669"/>
    <property type="project" value="InterPro"/>
</dbReference>
<keyword evidence="3" id="KW-0804">Transcription</keyword>
<reference evidence="5" key="1">
    <citation type="submission" date="2021-02" db="EMBL/GenBank/DDBJ databases">
        <title>Infant gut strain persistence is associated with maternal origin, phylogeny, and functional potential including surface adhesion and iron acquisition.</title>
        <authorList>
            <person name="Lou Y.C."/>
        </authorList>
    </citation>
    <scope>NUCLEOTIDE SEQUENCE</scope>
    <source>
        <strain evidence="5">L3_058_000G1_dasL3_058_000G1_concoct_72</strain>
    </source>
</reference>